<proteinExistence type="predicted"/>
<organism evidence="1 2">
    <name type="scientific">Hibiscus sabdariffa</name>
    <name type="common">roselle</name>
    <dbReference type="NCBI Taxonomy" id="183260"/>
    <lineage>
        <taxon>Eukaryota</taxon>
        <taxon>Viridiplantae</taxon>
        <taxon>Streptophyta</taxon>
        <taxon>Embryophyta</taxon>
        <taxon>Tracheophyta</taxon>
        <taxon>Spermatophyta</taxon>
        <taxon>Magnoliopsida</taxon>
        <taxon>eudicotyledons</taxon>
        <taxon>Gunneridae</taxon>
        <taxon>Pentapetalae</taxon>
        <taxon>rosids</taxon>
        <taxon>malvids</taxon>
        <taxon>Malvales</taxon>
        <taxon>Malvaceae</taxon>
        <taxon>Malvoideae</taxon>
        <taxon>Hibiscus</taxon>
    </lineage>
</organism>
<accession>A0ABR2SGS9</accession>
<name>A0ABR2SGS9_9ROSI</name>
<keyword evidence="2" id="KW-1185">Reference proteome</keyword>
<comment type="caution">
    <text evidence="1">The sequence shown here is derived from an EMBL/GenBank/DDBJ whole genome shotgun (WGS) entry which is preliminary data.</text>
</comment>
<evidence type="ECO:0000313" key="1">
    <source>
        <dbReference type="EMBL" id="KAK9024347.1"/>
    </source>
</evidence>
<protein>
    <submittedName>
        <fullName evidence="1">Uncharacterized protein</fullName>
    </submittedName>
</protein>
<dbReference type="EMBL" id="JBBPBN010000015">
    <property type="protein sequence ID" value="KAK9024347.1"/>
    <property type="molecule type" value="Genomic_DNA"/>
</dbReference>
<sequence length="148" mass="16445">MVMDGEWSIRFAIMCWLLWKRRYRILLEPEVGVLEDVLTQGNRLVMECSRATNDRQVTGTASVMLQRWSNLPIGWIKLNVDASGGGPSCETGSFYTYGTVQMASSSSGYREFDSGGEAGGFHGGCYAFSSGVTSCPGWDWMILAWLQF</sequence>
<gene>
    <name evidence="1" type="ORF">V6N11_004514</name>
</gene>
<dbReference type="Proteomes" id="UP001396334">
    <property type="component" value="Unassembled WGS sequence"/>
</dbReference>
<reference evidence="1 2" key="1">
    <citation type="journal article" date="2024" name="G3 (Bethesda)">
        <title>Genome assembly of Hibiscus sabdariffa L. provides insights into metabolisms of medicinal natural products.</title>
        <authorList>
            <person name="Kim T."/>
        </authorList>
    </citation>
    <scope>NUCLEOTIDE SEQUENCE [LARGE SCALE GENOMIC DNA]</scope>
    <source>
        <strain evidence="1">TK-2024</strain>
        <tissue evidence="1">Old leaves</tissue>
    </source>
</reference>
<evidence type="ECO:0000313" key="2">
    <source>
        <dbReference type="Proteomes" id="UP001396334"/>
    </source>
</evidence>